<dbReference type="RefSeq" id="WP_119357188.1">
    <property type="nucleotide sequence ID" value="NZ_BJXM01000011.1"/>
</dbReference>
<gene>
    <name evidence="1" type="primary">griI</name>
    <name evidence="1" type="ORF">Mgrana_01696</name>
</gene>
<organism evidence="1 2">
    <name type="scientific">Meiothermus granaticius NBRC 107808</name>
    <dbReference type="NCBI Taxonomy" id="1227551"/>
    <lineage>
        <taxon>Bacteria</taxon>
        <taxon>Thermotogati</taxon>
        <taxon>Deinococcota</taxon>
        <taxon>Deinococci</taxon>
        <taxon>Thermales</taxon>
        <taxon>Thermaceae</taxon>
        <taxon>Meiothermus</taxon>
    </lineage>
</organism>
<dbReference type="InterPro" id="IPR050456">
    <property type="entry name" value="DeoC/FbaB_aldolase"/>
</dbReference>
<dbReference type="AlphaFoldDB" id="A0A399F8G2"/>
<dbReference type="PANTHER" id="PTHR47916:SF1">
    <property type="entry name" value="3-HYDROXY-5-PHOSPHONOOXYPENTANE-2,4-DIONE THIOLASE"/>
    <property type="match status" value="1"/>
</dbReference>
<keyword evidence="1" id="KW-0456">Lyase</keyword>
<name>A0A399F8G2_9DEIN</name>
<dbReference type="InterPro" id="IPR002915">
    <property type="entry name" value="DeoC/FbaB/LacD_aldolase"/>
</dbReference>
<reference evidence="1 2" key="1">
    <citation type="submission" date="2018-08" db="EMBL/GenBank/DDBJ databases">
        <title>Meiothermus granaticius genome AF-68 sequencing project.</title>
        <authorList>
            <person name="Da Costa M.S."/>
            <person name="Albuquerque L."/>
            <person name="Raposo P."/>
            <person name="Froufe H.J.C."/>
            <person name="Barroso C.S."/>
            <person name="Egas C."/>
        </authorList>
    </citation>
    <scope>NUCLEOTIDE SEQUENCE [LARGE SCALE GENOMIC DNA]</scope>
    <source>
        <strain evidence="1 2">AF-68</strain>
    </source>
</reference>
<dbReference type="PIRSF" id="PIRSF038992">
    <property type="entry name" value="Aldolase_Ia"/>
    <property type="match status" value="1"/>
</dbReference>
<dbReference type="InterPro" id="IPR013785">
    <property type="entry name" value="Aldolase_TIM"/>
</dbReference>
<dbReference type="EC" id="4.1.2.56" evidence="1"/>
<keyword evidence="2" id="KW-1185">Reference proteome</keyword>
<dbReference type="Pfam" id="PF01791">
    <property type="entry name" value="DeoC"/>
    <property type="match status" value="1"/>
</dbReference>
<dbReference type="SMART" id="SM01133">
    <property type="entry name" value="DeoC"/>
    <property type="match status" value="1"/>
</dbReference>
<evidence type="ECO:0000313" key="2">
    <source>
        <dbReference type="Proteomes" id="UP000266178"/>
    </source>
</evidence>
<dbReference type="InterPro" id="IPR041720">
    <property type="entry name" value="FbaB-like"/>
</dbReference>
<dbReference type="Gene3D" id="3.20.20.70">
    <property type="entry name" value="Aldolase class I"/>
    <property type="match status" value="1"/>
</dbReference>
<evidence type="ECO:0000313" key="1">
    <source>
        <dbReference type="EMBL" id="RIH92400.1"/>
    </source>
</evidence>
<proteinExistence type="predicted"/>
<sequence>MSELTQRLHRVLPPNRKALIIPIDHGLSLGNIPGLENPRATLRALRQAGVDGTLMSPGLAKHLGPERGEMTLTLTLDTQLWGNRPGLLETIRAEIPITTVRRAQALGADVVKLLFPWGLSEAVIEQNIRVIAQVAEEADQQGFPLMLEPLWMGEALLPEDQDQVIVHGARIALELGADILKIPAVGPKALEQILAWEVPTVFLGGAKQDDPEALYRRISEGLRSGARGVVIGRNVWQRPDMTEAIAAIRALL</sequence>
<dbReference type="GO" id="GO:0004332">
    <property type="term" value="F:fructose-bisphosphate aldolase activity"/>
    <property type="evidence" value="ECO:0007669"/>
    <property type="project" value="InterPro"/>
</dbReference>
<comment type="caution">
    <text evidence="1">The sequence shown here is derived from an EMBL/GenBank/DDBJ whole genome shotgun (WGS) entry which is preliminary data.</text>
</comment>
<dbReference type="PANTHER" id="PTHR47916">
    <property type="entry name" value="FRUCTOSE-BISPHOSPHATE ALDOLASE CLASS 1"/>
    <property type="match status" value="1"/>
</dbReference>
<accession>A0A399F8G2</accession>
<dbReference type="OrthoDB" id="5915071at2"/>
<dbReference type="Proteomes" id="UP000266178">
    <property type="component" value="Unassembled WGS sequence"/>
</dbReference>
<dbReference type="SUPFAM" id="SSF51569">
    <property type="entry name" value="Aldolase"/>
    <property type="match status" value="1"/>
</dbReference>
<protein>
    <submittedName>
        <fullName evidence="1">2-amino-4, 5-dihydroxy-6-oxo-7-(Phosphonooxy)heptanoate synthase</fullName>
        <ecNumber evidence="1">4.1.2.56</ecNumber>
    </submittedName>
</protein>
<dbReference type="EMBL" id="QWLB01000020">
    <property type="protein sequence ID" value="RIH92400.1"/>
    <property type="molecule type" value="Genomic_DNA"/>
</dbReference>